<dbReference type="AlphaFoldDB" id="A0A8C3FBB6"/>
<keyword evidence="3" id="KW-1185">Reference proteome</keyword>
<accession>A0A8C3FBB6</accession>
<sequence length="95" mass="9994">VVPENDPHPPLAAAPRRGAGEVSTRHCPHATPPQLPLAAAQGRGSVQRHPPGPQERAATSRSGAAPLRCSGWRWGPQALLNCSVTTGRARGKTWL</sequence>
<dbReference type="Ensembl" id="ENSCPBT00000007384.1">
    <property type="protein sequence ID" value="ENSCPBP00000006096.1"/>
    <property type="gene ID" value="ENSCPBG00000004864.1"/>
</dbReference>
<reference evidence="2" key="2">
    <citation type="submission" date="2025-09" db="UniProtKB">
        <authorList>
            <consortium name="Ensembl"/>
        </authorList>
    </citation>
    <scope>IDENTIFICATION</scope>
</reference>
<protein>
    <submittedName>
        <fullName evidence="2">Uncharacterized protein</fullName>
    </submittedName>
</protein>
<evidence type="ECO:0000256" key="1">
    <source>
        <dbReference type="SAM" id="MobiDB-lite"/>
    </source>
</evidence>
<feature type="region of interest" description="Disordered" evidence="1">
    <location>
        <begin position="1"/>
        <end position="64"/>
    </location>
</feature>
<dbReference type="Proteomes" id="UP000694380">
    <property type="component" value="Unplaced"/>
</dbReference>
<proteinExistence type="predicted"/>
<name>A0A8C3FBB6_CHRPI</name>
<evidence type="ECO:0000313" key="3">
    <source>
        <dbReference type="Proteomes" id="UP000694380"/>
    </source>
</evidence>
<evidence type="ECO:0000313" key="2">
    <source>
        <dbReference type="Ensembl" id="ENSCPBP00000006096.1"/>
    </source>
</evidence>
<reference evidence="2" key="1">
    <citation type="submission" date="2025-08" db="UniProtKB">
        <authorList>
            <consortium name="Ensembl"/>
        </authorList>
    </citation>
    <scope>IDENTIFICATION</scope>
</reference>
<organism evidence="2 3">
    <name type="scientific">Chrysemys picta bellii</name>
    <name type="common">Western painted turtle</name>
    <name type="synonym">Emys bellii</name>
    <dbReference type="NCBI Taxonomy" id="8478"/>
    <lineage>
        <taxon>Eukaryota</taxon>
        <taxon>Metazoa</taxon>
        <taxon>Chordata</taxon>
        <taxon>Craniata</taxon>
        <taxon>Vertebrata</taxon>
        <taxon>Euteleostomi</taxon>
        <taxon>Archelosauria</taxon>
        <taxon>Testudinata</taxon>
        <taxon>Testudines</taxon>
        <taxon>Cryptodira</taxon>
        <taxon>Durocryptodira</taxon>
        <taxon>Testudinoidea</taxon>
        <taxon>Emydidae</taxon>
        <taxon>Chrysemys</taxon>
    </lineage>
</organism>